<keyword evidence="3" id="KW-1185">Reference proteome</keyword>
<feature type="region of interest" description="Disordered" evidence="1">
    <location>
        <begin position="127"/>
        <end position="268"/>
    </location>
</feature>
<feature type="compositionally biased region" description="Acidic residues" evidence="1">
    <location>
        <begin position="228"/>
        <end position="240"/>
    </location>
</feature>
<dbReference type="Pfam" id="PF05965">
    <property type="entry name" value="FYRC"/>
    <property type="match status" value="1"/>
</dbReference>
<proteinExistence type="predicted"/>
<feature type="compositionally biased region" description="Basic and acidic residues" evidence="1">
    <location>
        <begin position="65"/>
        <end position="78"/>
    </location>
</feature>
<evidence type="ECO:0000313" key="2">
    <source>
        <dbReference type="EMBL" id="KAG0270084.1"/>
    </source>
</evidence>
<comment type="caution">
    <text evidence="2">The sequence shown here is derived from an EMBL/GenBank/DDBJ whole genome shotgun (WGS) entry which is preliminary data.</text>
</comment>
<dbReference type="OrthoDB" id="1928087at2759"/>
<dbReference type="GO" id="GO:0005634">
    <property type="term" value="C:nucleus"/>
    <property type="evidence" value="ECO:0007669"/>
    <property type="project" value="InterPro"/>
</dbReference>
<feature type="compositionally biased region" description="Basic residues" evidence="1">
    <location>
        <begin position="244"/>
        <end position="253"/>
    </location>
</feature>
<feature type="region of interest" description="Disordered" evidence="1">
    <location>
        <begin position="1"/>
        <end position="109"/>
    </location>
</feature>
<dbReference type="EMBL" id="JAAAJB010000012">
    <property type="protein sequence ID" value="KAG0270084.1"/>
    <property type="molecule type" value="Genomic_DNA"/>
</dbReference>
<dbReference type="Proteomes" id="UP000807716">
    <property type="component" value="Unassembled WGS sequence"/>
</dbReference>
<dbReference type="PROSITE" id="PS51543">
    <property type="entry name" value="FYRC"/>
    <property type="match status" value="1"/>
</dbReference>
<feature type="compositionally biased region" description="Acidic residues" evidence="1">
    <location>
        <begin position="94"/>
        <end position="105"/>
    </location>
</feature>
<evidence type="ECO:0000256" key="1">
    <source>
        <dbReference type="SAM" id="MobiDB-lite"/>
    </source>
</evidence>
<reference evidence="2" key="1">
    <citation type="journal article" date="2020" name="Fungal Divers.">
        <title>Resolving the Mortierellaceae phylogeny through synthesis of multi-gene phylogenetics and phylogenomics.</title>
        <authorList>
            <person name="Vandepol N."/>
            <person name="Liber J."/>
            <person name="Desiro A."/>
            <person name="Na H."/>
            <person name="Kennedy M."/>
            <person name="Barry K."/>
            <person name="Grigoriev I.V."/>
            <person name="Miller A.N."/>
            <person name="O'Donnell K."/>
            <person name="Stajich J.E."/>
            <person name="Bonito G."/>
        </authorList>
    </citation>
    <scope>NUCLEOTIDE SEQUENCE</scope>
    <source>
        <strain evidence="2">BC1065</strain>
    </source>
</reference>
<organism evidence="2 3">
    <name type="scientific">Actinomortierella ambigua</name>
    <dbReference type="NCBI Taxonomy" id="1343610"/>
    <lineage>
        <taxon>Eukaryota</taxon>
        <taxon>Fungi</taxon>
        <taxon>Fungi incertae sedis</taxon>
        <taxon>Mucoromycota</taxon>
        <taxon>Mortierellomycotina</taxon>
        <taxon>Mortierellomycetes</taxon>
        <taxon>Mortierellales</taxon>
        <taxon>Mortierellaceae</taxon>
        <taxon>Actinomortierella</taxon>
    </lineage>
</organism>
<name>A0A9P6QK93_9FUNG</name>
<dbReference type="InterPro" id="IPR003889">
    <property type="entry name" value="FYrich_C"/>
</dbReference>
<gene>
    <name evidence="2" type="ORF">DFQ27_000742</name>
</gene>
<accession>A0A9P6QK93</accession>
<evidence type="ECO:0000313" key="3">
    <source>
        <dbReference type="Proteomes" id="UP000807716"/>
    </source>
</evidence>
<sequence length="502" mass="55478">MTQPITESGAGVEVVDSMARSDITPSVPDSHERGSSLAPALKRTLSYKEDDEETSGNQGADEGDAVSKRLKQDVKDEPVAASSSNGEQKQDQEAKDEEEEEELDYEVQRQRNILENQRILAELGLDGGLGITGMTPFHSGASMQRPPAASAHGHRHRSHRRRQAEAASDDEFVGQEEDHGVDGKPGSRRYTGSSTKMKLLKDAQPVQLRQSMRLRGFKAPETKGVQSDTDDEEELTDDSDNGTKKSKKLRKRKGYEEKQWRTRNQGVQDALPSEQKLVARSAWRGRKQLTGFMIELELPDNISAPLTLRSIATTIWEMGKIYDGTTNKLSYWSGNGSLYKHPYPVGFKAEKQYFGSTFAMEIQATDSGPEFIVRNMHNGQTFRGPSPTQPWTKACLASHSKGTRISGPLFFGFSDPLLQKMIEKLDGYRRWSAVCAEMEREKLGLSPLPTPSVAETPSDPMKAQAAEQDTRDENTQSSQDGPSGGELTAALPTDLTTQAIEE</sequence>
<protein>
    <submittedName>
        <fullName evidence="2">Uncharacterized protein</fullName>
    </submittedName>
</protein>
<feature type="region of interest" description="Disordered" evidence="1">
    <location>
        <begin position="445"/>
        <end position="502"/>
    </location>
</feature>
<dbReference type="AlphaFoldDB" id="A0A9P6QK93"/>
<feature type="compositionally biased region" description="Basic residues" evidence="1">
    <location>
        <begin position="152"/>
        <end position="162"/>
    </location>
</feature>
<dbReference type="Gene3D" id="3.30.160.360">
    <property type="match status" value="1"/>
</dbReference>